<dbReference type="PIRSF" id="PIRSF000090">
    <property type="entry name" value="Beta-ETF"/>
    <property type="match status" value="1"/>
</dbReference>
<feature type="domain" description="Electron transfer flavoprotein alpha/beta-subunit N-terminal" evidence="1">
    <location>
        <begin position="23"/>
        <end position="215"/>
    </location>
</feature>
<dbReference type="InterPro" id="IPR033948">
    <property type="entry name" value="ETF_beta_N"/>
</dbReference>
<dbReference type="Gene3D" id="3.40.50.620">
    <property type="entry name" value="HUPs"/>
    <property type="match status" value="1"/>
</dbReference>
<reference evidence="2" key="1">
    <citation type="journal article" date="2015" name="Nature">
        <title>Complex archaea that bridge the gap between prokaryotes and eukaryotes.</title>
        <authorList>
            <person name="Spang A."/>
            <person name="Saw J.H."/>
            <person name="Jorgensen S.L."/>
            <person name="Zaremba-Niedzwiedzka K."/>
            <person name="Martijn J."/>
            <person name="Lind A.E."/>
            <person name="van Eijk R."/>
            <person name="Schleper C."/>
            <person name="Guy L."/>
            <person name="Ettema T.J."/>
        </authorList>
    </citation>
    <scope>NUCLEOTIDE SEQUENCE</scope>
</reference>
<gene>
    <name evidence="2" type="ORF">LCGC14_2597600</name>
</gene>
<protein>
    <recommendedName>
        <fullName evidence="1">Electron transfer flavoprotein alpha/beta-subunit N-terminal domain-containing protein</fullName>
    </recommendedName>
</protein>
<dbReference type="GO" id="GO:0009055">
    <property type="term" value="F:electron transfer activity"/>
    <property type="evidence" value="ECO:0007669"/>
    <property type="project" value="InterPro"/>
</dbReference>
<name>A0A0F9AA04_9ZZZZ</name>
<evidence type="ECO:0000313" key="2">
    <source>
        <dbReference type="EMBL" id="KKL06280.1"/>
    </source>
</evidence>
<dbReference type="EMBL" id="LAZR01043772">
    <property type="protein sequence ID" value="KKL06280.1"/>
    <property type="molecule type" value="Genomic_DNA"/>
</dbReference>
<comment type="caution">
    <text evidence="2">The sequence shown here is derived from an EMBL/GenBank/DDBJ whole genome shotgun (WGS) entry which is preliminary data.</text>
</comment>
<dbReference type="InterPro" id="IPR014730">
    <property type="entry name" value="ETF_a/b_N"/>
</dbReference>
<dbReference type="Pfam" id="PF01012">
    <property type="entry name" value="ETF"/>
    <property type="match status" value="1"/>
</dbReference>
<dbReference type="PANTHER" id="PTHR21294:SF17">
    <property type="entry name" value="PROTEIN FIXA"/>
    <property type="match status" value="1"/>
</dbReference>
<sequence length="275" mass="29879">MLNLVVCIKQVPIVSELPWDSKTGTLRRELAEGMVDPSSKHALEAALRLADQHNGKITVFTMGPPMAEEALYEAVAMGADRGVLLTDKRMAGADTHITSLILARAIKKKCPDFDLVLCGDQTSDSETAQVGPQLAEELGIPGVANVEKLDLATHTLCLERQTDDFLEILEMDLPGLVTISPHYNVPRHVSLGGVQQAFDYPNVDTLGADDLGLDPGLVALKHSPTKIMRVYSPATEKENIVLKGAVKRIVNELFDRFGDRIGGAMSKDLKTHDHP</sequence>
<dbReference type="PANTHER" id="PTHR21294">
    <property type="entry name" value="ELECTRON TRANSFER FLAVOPROTEIN BETA-SUBUNIT"/>
    <property type="match status" value="1"/>
</dbReference>
<dbReference type="InterPro" id="IPR014729">
    <property type="entry name" value="Rossmann-like_a/b/a_fold"/>
</dbReference>
<dbReference type="AlphaFoldDB" id="A0A0F9AA04"/>
<proteinExistence type="predicted"/>
<organism evidence="2">
    <name type="scientific">marine sediment metagenome</name>
    <dbReference type="NCBI Taxonomy" id="412755"/>
    <lineage>
        <taxon>unclassified sequences</taxon>
        <taxon>metagenomes</taxon>
        <taxon>ecological metagenomes</taxon>
    </lineage>
</organism>
<dbReference type="SUPFAM" id="SSF52402">
    <property type="entry name" value="Adenine nucleotide alpha hydrolases-like"/>
    <property type="match status" value="1"/>
</dbReference>
<dbReference type="InterPro" id="IPR012255">
    <property type="entry name" value="ETF_b"/>
</dbReference>
<dbReference type="SMART" id="SM00893">
    <property type="entry name" value="ETF"/>
    <property type="match status" value="1"/>
</dbReference>
<dbReference type="CDD" id="cd01714">
    <property type="entry name" value="ETF_beta"/>
    <property type="match status" value="1"/>
</dbReference>
<accession>A0A0F9AA04</accession>
<evidence type="ECO:0000259" key="1">
    <source>
        <dbReference type="SMART" id="SM00893"/>
    </source>
</evidence>